<comment type="similarity">
    <text evidence="3">In the N-terminal section; belongs to the NADH:flavin oxidoreductase/NADH oxidase family.</text>
</comment>
<gene>
    <name evidence="12" type="ORF">C8N29_1077</name>
</gene>
<comment type="caution">
    <text evidence="12">The sequence shown here is derived from an EMBL/GenBank/DDBJ whole genome shotgun (WGS) entry which is preliminary data.</text>
</comment>
<dbReference type="SUPFAM" id="SSF51395">
    <property type="entry name" value="FMN-linked oxidoreductases"/>
    <property type="match status" value="1"/>
</dbReference>
<evidence type="ECO:0000256" key="1">
    <source>
        <dbReference type="ARBA" id="ARBA00001917"/>
    </source>
</evidence>
<dbReference type="InterPro" id="IPR036188">
    <property type="entry name" value="FAD/NAD-bd_sf"/>
</dbReference>
<dbReference type="EMBL" id="QAON01000007">
    <property type="protein sequence ID" value="PTQ89279.1"/>
    <property type="molecule type" value="Genomic_DNA"/>
</dbReference>
<dbReference type="OrthoDB" id="9772736at2"/>
<accession>A0A2T5IZ33</accession>
<dbReference type="Proteomes" id="UP000244223">
    <property type="component" value="Unassembled WGS sequence"/>
</dbReference>
<evidence type="ECO:0000256" key="6">
    <source>
        <dbReference type="ARBA" id="ARBA00022723"/>
    </source>
</evidence>
<dbReference type="InterPro" id="IPR001155">
    <property type="entry name" value="OxRdtase_FMN_N"/>
</dbReference>
<dbReference type="PANTHER" id="PTHR42917">
    <property type="entry name" value="2,4-DIENOYL-COA REDUCTASE"/>
    <property type="match status" value="1"/>
</dbReference>
<evidence type="ECO:0000256" key="5">
    <source>
        <dbReference type="ARBA" id="ARBA00022643"/>
    </source>
</evidence>
<proteinExistence type="inferred from homology"/>
<dbReference type="Gene3D" id="3.20.20.70">
    <property type="entry name" value="Aldolase class I"/>
    <property type="match status" value="1"/>
</dbReference>
<dbReference type="PRINTS" id="PR00411">
    <property type="entry name" value="PNDRDTASEI"/>
</dbReference>
<evidence type="ECO:0000259" key="11">
    <source>
        <dbReference type="Pfam" id="PF07992"/>
    </source>
</evidence>
<dbReference type="Gene3D" id="3.50.50.60">
    <property type="entry name" value="FAD/NAD(P)-binding domain"/>
    <property type="match status" value="1"/>
</dbReference>
<evidence type="ECO:0000256" key="2">
    <source>
        <dbReference type="ARBA" id="ARBA00001966"/>
    </source>
</evidence>
<evidence type="ECO:0000313" key="13">
    <source>
        <dbReference type="Proteomes" id="UP000244223"/>
    </source>
</evidence>
<dbReference type="Pfam" id="PF00724">
    <property type="entry name" value="Oxidored_FMN"/>
    <property type="match status" value="1"/>
</dbReference>
<evidence type="ECO:0000259" key="10">
    <source>
        <dbReference type="Pfam" id="PF00724"/>
    </source>
</evidence>
<dbReference type="FunFam" id="3.50.50.60:FF:000113">
    <property type="entry name" value="NADPH-dependent 2,4-dienoyl-CoA reductase"/>
    <property type="match status" value="1"/>
</dbReference>
<name>A0A2T5IZ33_9GAMM</name>
<reference evidence="12 13" key="1">
    <citation type="submission" date="2018-04" db="EMBL/GenBank/DDBJ databases">
        <title>Genomic Encyclopedia of Archaeal and Bacterial Type Strains, Phase II (KMG-II): from individual species to whole genera.</title>
        <authorList>
            <person name="Goeker M."/>
        </authorList>
    </citation>
    <scope>NUCLEOTIDE SEQUENCE [LARGE SCALE GENOMIC DNA]</scope>
    <source>
        <strain evidence="12 13">DSM 5822</strain>
    </source>
</reference>
<dbReference type="SUPFAM" id="SSF51905">
    <property type="entry name" value="FAD/NAD(P)-binding domain"/>
    <property type="match status" value="1"/>
</dbReference>
<sequence>MSQPFQHLLQPLDLGFVTLPNRVIMGSMHTGLEEFPPERQAAFFARRAAGGVGLIITGGISPSELGVLGPGMCAMLTEADAKKHKVITDAVHAAGGRICMQVLHAGRQSYHPLNVSPSGKKSPIYPFPPQAMTEEMILQELESWVNAAALAQQAGYDGIEIMGSEGYLLNQFLTVRGNERDDDWGGDFERRMRFPLEVVRRIRARVGTNFIIVYRLSMLDLVPDGQTFDEVITLAKELEKAGVSIINTGIGWHEAKIPTIATMVPRGAFAWVTRKVKEAVSIPVSASNRINMPSHAEDIIARGDADMVSMARPMLADPDWVNKAAANKEEEVNTCIGCNQACLDHTFALRQASCLVNPQACYEDQLIYIKTDKPKNIAVIGAGPAGLSFASVAAERGHNVTLFDQDTQIGGQFNIAKQVPGKEEFNETIRYFGVMLKKYGVNVQLGKRVGANDVAEFDEVVLATGIVPRQLPLEGVNHPKVMNYIDVLRDKKPVGKRVAVVGAGGIGMDTSEFLVHDPHHVPSSLDIDEYLREWGIDKTLQARSGIEGVEAQVSPSPREVYLLQRKNKKITGPGKTTGWAHREALLKKGVNMLTGVEYTKIDDEGLHISVNGQPQVLAVDNVIICAGQEPQRELQAAIEALGKTVHLIGGADVAAELDAKRAIRQGAELAAQI</sequence>
<dbReference type="PRINTS" id="PR00368">
    <property type="entry name" value="FADPNR"/>
</dbReference>
<dbReference type="PANTHER" id="PTHR42917:SF2">
    <property type="entry name" value="2,4-DIENOYL-COA REDUCTASE [(2E)-ENOYL-COA-PRODUCING]"/>
    <property type="match status" value="1"/>
</dbReference>
<dbReference type="Pfam" id="PF07992">
    <property type="entry name" value="Pyr_redox_2"/>
    <property type="match status" value="1"/>
</dbReference>
<keyword evidence="5" id="KW-0288">FMN</keyword>
<keyword evidence="8" id="KW-0408">Iron</keyword>
<keyword evidence="13" id="KW-1185">Reference proteome</keyword>
<dbReference type="AlphaFoldDB" id="A0A2T5IZ33"/>
<keyword evidence="7" id="KW-0560">Oxidoreductase</keyword>
<comment type="cofactor">
    <cofactor evidence="1">
        <name>FMN</name>
        <dbReference type="ChEBI" id="CHEBI:58210"/>
    </cofactor>
</comment>
<dbReference type="InterPro" id="IPR051793">
    <property type="entry name" value="NADH:flavin_oxidoreductase"/>
</dbReference>
<evidence type="ECO:0000256" key="8">
    <source>
        <dbReference type="ARBA" id="ARBA00023004"/>
    </source>
</evidence>
<dbReference type="CDD" id="cd02930">
    <property type="entry name" value="DCR_FMN"/>
    <property type="match status" value="1"/>
</dbReference>
<dbReference type="InterPro" id="IPR023753">
    <property type="entry name" value="FAD/NAD-binding_dom"/>
</dbReference>
<comment type="cofactor">
    <cofactor evidence="2">
        <name>[4Fe-4S] cluster</name>
        <dbReference type="ChEBI" id="CHEBI:49883"/>
    </cofactor>
</comment>
<dbReference type="GO" id="GO:0051536">
    <property type="term" value="F:iron-sulfur cluster binding"/>
    <property type="evidence" value="ECO:0007669"/>
    <property type="project" value="UniProtKB-KW"/>
</dbReference>
<dbReference type="GO" id="GO:0010181">
    <property type="term" value="F:FMN binding"/>
    <property type="evidence" value="ECO:0007669"/>
    <property type="project" value="InterPro"/>
</dbReference>
<keyword evidence="6" id="KW-0479">Metal-binding</keyword>
<evidence type="ECO:0000256" key="7">
    <source>
        <dbReference type="ARBA" id="ARBA00023002"/>
    </source>
</evidence>
<evidence type="ECO:0000256" key="9">
    <source>
        <dbReference type="ARBA" id="ARBA00023014"/>
    </source>
</evidence>
<protein>
    <submittedName>
        <fullName evidence="12">2,4-dienoyl-CoA reductase (NADPH2)</fullName>
    </submittedName>
</protein>
<feature type="domain" description="NADH:flavin oxidoreductase/NADH oxidase N-terminal" evidence="10">
    <location>
        <begin position="8"/>
        <end position="330"/>
    </location>
</feature>
<keyword evidence="4" id="KW-0285">Flavoprotein</keyword>
<evidence type="ECO:0000256" key="3">
    <source>
        <dbReference type="ARBA" id="ARBA00011048"/>
    </source>
</evidence>
<dbReference type="Gene3D" id="3.40.50.720">
    <property type="entry name" value="NAD(P)-binding Rossmann-like Domain"/>
    <property type="match status" value="1"/>
</dbReference>
<dbReference type="GO" id="GO:0046872">
    <property type="term" value="F:metal ion binding"/>
    <property type="evidence" value="ECO:0007669"/>
    <property type="project" value="UniProtKB-KW"/>
</dbReference>
<evidence type="ECO:0000313" key="12">
    <source>
        <dbReference type="EMBL" id="PTQ89279.1"/>
    </source>
</evidence>
<dbReference type="RefSeq" id="WP_107865615.1">
    <property type="nucleotide sequence ID" value="NZ_QAON01000007.1"/>
</dbReference>
<dbReference type="InterPro" id="IPR013785">
    <property type="entry name" value="Aldolase_TIM"/>
</dbReference>
<evidence type="ECO:0000256" key="4">
    <source>
        <dbReference type="ARBA" id="ARBA00022630"/>
    </source>
</evidence>
<dbReference type="GO" id="GO:0016491">
    <property type="term" value="F:oxidoreductase activity"/>
    <property type="evidence" value="ECO:0007669"/>
    <property type="project" value="UniProtKB-KW"/>
</dbReference>
<keyword evidence="9" id="KW-0411">Iron-sulfur</keyword>
<organism evidence="12 13">
    <name type="scientific">Agitococcus lubricus</name>
    <dbReference type="NCBI Taxonomy" id="1077255"/>
    <lineage>
        <taxon>Bacteria</taxon>
        <taxon>Pseudomonadati</taxon>
        <taxon>Pseudomonadota</taxon>
        <taxon>Gammaproteobacteria</taxon>
        <taxon>Moraxellales</taxon>
        <taxon>Moraxellaceae</taxon>
        <taxon>Agitococcus</taxon>
    </lineage>
</organism>
<feature type="domain" description="FAD/NAD(P)-binding" evidence="11">
    <location>
        <begin position="376"/>
        <end position="645"/>
    </location>
</feature>